<feature type="domain" description="1-deoxy-D-xylulose 5-phosphate reductoisomerase N-terminal" evidence="10">
    <location>
        <begin position="4"/>
        <end position="132"/>
    </location>
</feature>
<keyword evidence="7 9" id="KW-0414">Isoprene biosynthesis</keyword>
<feature type="binding site" evidence="9">
    <location>
        <position position="151"/>
    </location>
    <ligand>
        <name>1-deoxy-D-xylulose 5-phosphate</name>
        <dbReference type="ChEBI" id="CHEBI:57792"/>
    </ligand>
</feature>
<comment type="caution">
    <text evidence="9">Lacks conserved residue(s) required for the propagation of feature annotation.</text>
</comment>
<feature type="binding site" evidence="9">
    <location>
        <position position="126"/>
    </location>
    <ligand>
        <name>NADPH</name>
        <dbReference type="ChEBI" id="CHEBI:57783"/>
    </ligand>
</feature>
<feature type="binding site" evidence="9">
    <location>
        <position position="152"/>
    </location>
    <ligand>
        <name>1-deoxy-D-xylulose 5-phosphate</name>
        <dbReference type="ChEBI" id="CHEBI:57792"/>
    </ligand>
</feature>
<reference evidence="13 14" key="1">
    <citation type="submission" date="2021-06" db="EMBL/GenBank/DDBJ databases">
        <title>Rheinheimera indica sp. nov., isolated from deep-sea sediment.</title>
        <authorList>
            <person name="Wang Z."/>
            <person name="Zhang X.-Y."/>
        </authorList>
    </citation>
    <scope>NUCLEOTIDE SEQUENCE [LARGE SCALE GENOMIC DNA]</scope>
    <source>
        <strain evidence="13 14">SM2107</strain>
    </source>
</reference>
<evidence type="ECO:0000256" key="3">
    <source>
        <dbReference type="ARBA" id="ARBA00022723"/>
    </source>
</evidence>
<keyword evidence="6 9" id="KW-0464">Manganese</keyword>
<feature type="binding site" evidence="9">
    <location>
        <position position="152"/>
    </location>
    <ligand>
        <name>Mn(2+)</name>
        <dbReference type="ChEBI" id="CHEBI:29035"/>
    </ligand>
</feature>
<sequence>MRQVVILGATGSIGCSTLSVLAMHPEQFRVLALTAASQTNKLLAQCLEFKPRFAAMLCPDAAAELKAALKSHGSVTEVLAGPDAITALAAHPDADIVMAAIVGAAGLLPTLAAVEQGKTVLLANKEALVMSGELFMDKVEQHGATLLPIDSEHNAIFQCLPLAAQQAKPRPGLVQMGISKLLLTGSGGPFLTRQLNTLDTVTVAEAVAHPNWSMGQKISVDSATMMNKGLEFIEARWLFNCAPDDIEVVIHPQSIIHSMVQYTDGSVLAQLGQPDMRTPIAHALAFPKRISSPVKPLDFSQLANFSFSKPDPERYPNLYLAIAACAAGQGATTALNAANEIAVAAFINEQIRFTDIVRLNEKSLAHFLNYAARSLDDIVALDFEARAYAQQLVRTFN</sequence>
<evidence type="ECO:0000256" key="1">
    <source>
        <dbReference type="ARBA" id="ARBA00005094"/>
    </source>
</evidence>
<keyword evidence="9" id="KW-0460">Magnesium</keyword>
<feature type="binding site" evidence="9">
    <location>
        <position position="124"/>
    </location>
    <ligand>
        <name>NADPH</name>
        <dbReference type="ChEBI" id="CHEBI:57783"/>
    </ligand>
</feature>
<dbReference type="EC" id="1.1.1.267" evidence="9"/>
<dbReference type="GO" id="GO:0030604">
    <property type="term" value="F:1-deoxy-D-xylulose-5-phosphate reductoisomerase activity"/>
    <property type="evidence" value="ECO:0007669"/>
    <property type="project" value="UniProtKB-EC"/>
</dbReference>
<dbReference type="PANTHER" id="PTHR30525">
    <property type="entry name" value="1-DEOXY-D-XYLULOSE 5-PHOSPHATE REDUCTOISOMERASE"/>
    <property type="match status" value="1"/>
</dbReference>
<evidence type="ECO:0000256" key="9">
    <source>
        <dbReference type="HAMAP-Rule" id="MF_00183"/>
    </source>
</evidence>
<feature type="binding site" evidence="9">
    <location>
        <position position="125"/>
    </location>
    <ligand>
        <name>1-deoxy-D-xylulose 5-phosphate</name>
        <dbReference type="ChEBI" id="CHEBI:57792"/>
    </ligand>
</feature>
<proteinExistence type="inferred from homology"/>
<dbReference type="Pfam" id="PF08436">
    <property type="entry name" value="DXP_redisom_C"/>
    <property type="match status" value="1"/>
</dbReference>
<dbReference type="Pfam" id="PF13288">
    <property type="entry name" value="DXPR_C"/>
    <property type="match status" value="1"/>
</dbReference>
<evidence type="ECO:0000256" key="6">
    <source>
        <dbReference type="ARBA" id="ARBA00023211"/>
    </source>
</evidence>
<evidence type="ECO:0000256" key="5">
    <source>
        <dbReference type="ARBA" id="ARBA00023002"/>
    </source>
</evidence>
<feature type="binding site" evidence="9">
    <location>
        <position position="13"/>
    </location>
    <ligand>
        <name>NADPH</name>
        <dbReference type="ChEBI" id="CHEBI:57783"/>
    </ligand>
</feature>
<feature type="binding site" evidence="9">
    <location>
        <position position="186"/>
    </location>
    <ligand>
        <name>1-deoxy-D-xylulose 5-phosphate</name>
        <dbReference type="ChEBI" id="CHEBI:57792"/>
    </ligand>
</feature>
<feature type="binding site" evidence="9">
    <location>
        <position position="10"/>
    </location>
    <ligand>
        <name>NADPH</name>
        <dbReference type="ChEBI" id="CHEBI:57783"/>
    </ligand>
</feature>
<dbReference type="NCBIfam" id="TIGR00243">
    <property type="entry name" value="Dxr"/>
    <property type="match status" value="1"/>
</dbReference>
<dbReference type="InterPro" id="IPR003821">
    <property type="entry name" value="DXP_reductoisomerase"/>
</dbReference>
<dbReference type="NCBIfam" id="NF003938">
    <property type="entry name" value="PRK05447.1-1"/>
    <property type="match status" value="1"/>
</dbReference>
<dbReference type="PANTHER" id="PTHR30525:SF0">
    <property type="entry name" value="1-DEOXY-D-XYLULOSE 5-PHOSPHATE REDUCTOISOMERASE, CHLOROPLASTIC"/>
    <property type="match status" value="1"/>
</dbReference>
<feature type="binding site" evidence="9">
    <location>
        <position position="36"/>
    </location>
    <ligand>
        <name>NADPH</name>
        <dbReference type="ChEBI" id="CHEBI:57783"/>
    </ligand>
</feature>
<feature type="binding site" evidence="9">
    <location>
        <position position="222"/>
    </location>
    <ligand>
        <name>1-deoxy-D-xylulose 5-phosphate</name>
        <dbReference type="ChEBI" id="CHEBI:57792"/>
    </ligand>
</feature>
<organism evidence="13 14">
    <name type="scientific">Arsukibacterium indicum</name>
    <dbReference type="NCBI Taxonomy" id="2848612"/>
    <lineage>
        <taxon>Bacteria</taxon>
        <taxon>Pseudomonadati</taxon>
        <taxon>Pseudomonadota</taxon>
        <taxon>Gammaproteobacteria</taxon>
        <taxon>Chromatiales</taxon>
        <taxon>Chromatiaceae</taxon>
        <taxon>Arsukibacterium</taxon>
    </lineage>
</organism>
<feature type="binding site" evidence="9">
    <location>
        <position position="228"/>
    </location>
    <ligand>
        <name>1-deoxy-D-xylulose 5-phosphate</name>
        <dbReference type="ChEBI" id="CHEBI:57792"/>
    </ligand>
</feature>
<evidence type="ECO:0000256" key="2">
    <source>
        <dbReference type="ARBA" id="ARBA00006825"/>
    </source>
</evidence>
<evidence type="ECO:0000313" key="14">
    <source>
        <dbReference type="Proteomes" id="UP000704611"/>
    </source>
</evidence>
<evidence type="ECO:0000256" key="8">
    <source>
        <dbReference type="ARBA" id="ARBA00048543"/>
    </source>
</evidence>
<feature type="binding site" evidence="9">
    <location>
        <position position="150"/>
    </location>
    <ligand>
        <name>Mn(2+)</name>
        <dbReference type="ChEBI" id="CHEBI:29035"/>
    </ligand>
</feature>
<evidence type="ECO:0000259" key="10">
    <source>
        <dbReference type="Pfam" id="PF02670"/>
    </source>
</evidence>
<dbReference type="InterPro" id="IPR013512">
    <property type="entry name" value="DXP_reductoisomerase_N"/>
</dbReference>
<dbReference type="InterPro" id="IPR026877">
    <property type="entry name" value="DXPR_C"/>
</dbReference>
<comment type="pathway">
    <text evidence="1 9">Isoprenoid biosynthesis; isopentenyl diphosphate biosynthesis via DXP pathway; isopentenyl diphosphate from 1-deoxy-D-xylulose 5-phosphate: step 1/6.</text>
</comment>
<feature type="binding site" evidence="9">
    <location>
        <position position="231"/>
    </location>
    <ligand>
        <name>1-deoxy-D-xylulose 5-phosphate</name>
        <dbReference type="ChEBI" id="CHEBI:57792"/>
    </ligand>
</feature>
<name>A0ABS6MHE0_9GAMM</name>
<feature type="binding site" evidence="9">
    <location>
        <position position="209"/>
    </location>
    <ligand>
        <name>1-deoxy-D-xylulose 5-phosphate</name>
        <dbReference type="ChEBI" id="CHEBI:57792"/>
    </ligand>
</feature>
<evidence type="ECO:0000256" key="7">
    <source>
        <dbReference type="ARBA" id="ARBA00023229"/>
    </source>
</evidence>
<dbReference type="Pfam" id="PF02670">
    <property type="entry name" value="DXP_reductoisom"/>
    <property type="match status" value="1"/>
</dbReference>
<keyword evidence="5 9" id="KW-0560">Oxidoreductase</keyword>
<comment type="caution">
    <text evidence="13">The sequence shown here is derived from an EMBL/GenBank/DDBJ whole genome shotgun (WGS) entry which is preliminary data.</text>
</comment>
<evidence type="ECO:0000259" key="11">
    <source>
        <dbReference type="Pfam" id="PF08436"/>
    </source>
</evidence>
<dbReference type="NCBIfam" id="NF009114">
    <property type="entry name" value="PRK12464.1"/>
    <property type="match status" value="1"/>
</dbReference>
<evidence type="ECO:0000256" key="4">
    <source>
        <dbReference type="ARBA" id="ARBA00022857"/>
    </source>
</evidence>
<feature type="domain" description="1-deoxy-D-xylulose 5-phosphate reductoisomerase C-terminal" evidence="11">
    <location>
        <begin position="146"/>
        <end position="239"/>
    </location>
</feature>
<dbReference type="PROSITE" id="PS51257">
    <property type="entry name" value="PROKAR_LIPOPROTEIN"/>
    <property type="match status" value="1"/>
</dbReference>
<comment type="catalytic activity">
    <reaction evidence="8">
        <text>2-C-methyl-D-erythritol 4-phosphate + NADP(+) = 1-deoxy-D-xylulose 5-phosphate + NADPH + H(+)</text>
        <dbReference type="Rhea" id="RHEA:13717"/>
        <dbReference type="ChEBI" id="CHEBI:15378"/>
        <dbReference type="ChEBI" id="CHEBI:57783"/>
        <dbReference type="ChEBI" id="CHEBI:57792"/>
        <dbReference type="ChEBI" id="CHEBI:58262"/>
        <dbReference type="ChEBI" id="CHEBI:58349"/>
        <dbReference type="EC" id="1.1.1.267"/>
    </reaction>
    <physiologicalReaction direction="right-to-left" evidence="8">
        <dbReference type="Rhea" id="RHEA:13719"/>
    </physiologicalReaction>
</comment>
<evidence type="ECO:0000313" key="13">
    <source>
        <dbReference type="EMBL" id="MBV2128214.1"/>
    </source>
</evidence>
<dbReference type="InterPro" id="IPR013644">
    <property type="entry name" value="DXP_reductoisomerase_C"/>
</dbReference>
<evidence type="ECO:0000259" key="12">
    <source>
        <dbReference type="Pfam" id="PF13288"/>
    </source>
</evidence>
<comment type="cofactor">
    <cofactor evidence="9">
        <name>Mg(2+)</name>
        <dbReference type="ChEBI" id="CHEBI:18420"/>
    </cofactor>
    <cofactor evidence="9">
        <name>Mn(2+)</name>
        <dbReference type="ChEBI" id="CHEBI:29035"/>
    </cofactor>
</comment>
<accession>A0ABS6MHE0</accession>
<feature type="binding site" evidence="9">
    <location>
        <position position="227"/>
    </location>
    <ligand>
        <name>1-deoxy-D-xylulose 5-phosphate</name>
        <dbReference type="ChEBI" id="CHEBI:57792"/>
    </ligand>
</feature>
<dbReference type="RefSeq" id="WP_217667322.1">
    <property type="nucleotide sequence ID" value="NZ_JAHRID010000001.1"/>
</dbReference>
<feature type="binding site" evidence="9">
    <location>
        <position position="11"/>
    </location>
    <ligand>
        <name>NADPH</name>
        <dbReference type="ChEBI" id="CHEBI:57783"/>
    </ligand>
</feature>
<dbReference type="HAMAP" id="MF_00183">
    <property type="entry name" value="DXP_reductoisom"/>
    <property type="match status" value="1"/>
</dbReference>
<feature type="binding site" evidence="9">
    <location>
        <position position="215"/>
    </location>
    <ligand>
        <name>NADPH</name>
        <dbReference type="ChEBI" id="CHEBI:57783"/>
    </ligand>
</feature>
<gene>
    <name evidence="13" type="primary">ispC</name>
    <name evidence="9" type="synonym">dxr</name>
    <name evidence="13" type="ORF">KQY15_03770</name>
</gene>
<feature type="domain" description="DXP reductoisomerase C-terminal" evidence="12">
    <location>
        <begin position="271"/>
        <end position="387"/>
    </location>
</feature>
<keyword evidence="4 9" id="KW-0521">NADP</keyword>
<comment type="similarity">
    <text evidence="2 9">Belongs to the DXR family.</text>
</comment>
<feature type="binding site" evidence="9">
    <location>
        <position position="231"/>
    </location>
    <ligand>
        <name>Mn(2+)</name>
        <dbReference type="ChEBI" id="CHEBI:29035"/>
    </ligand>
</feature>
<dbReference type="PIRSF" id="PIRSF006205">
    <property type="entry name" value="Dxp_reductismrs"/>
    <property type="match status" value="1"/>
</dbReference>
<dbReference type="EMBL" id="JAHRID010000001">
    <property type="protein sequence ID" value="MBV2128214.1"/>
    <property type="molecule type" value="Genomic_DNA"/>
</dbReference>
<comment type="function">
    <text evidence="9">Catalyzes the NADPH-dependent rearrangement and reduction of 1-deoxy-D-xylulose-5-phosphate (DXP) to 2-C-methyl-D-erythritol 4-phosphate (MEP).</text>
</comment>
<dbReference type="Proteomes" id="UP000704611">
    <property type="component" value="Unassembled WGS sequence"/>
</dbReference>
<keyword evidence="14" id="KW-1185">Reference proteome</keyword>
<keyword evidence="3 9" id="KW-0479">Metal-binding</keyword>
<protein>
    <recommendedName>
        <fullName evidence="9">1-deoxy-D-xylulose 5-phosphate reductoisomerase</fullName>
        <shortName evidence="9">DXP reductoisomerase</shortName>
        <ecNumber evidence="9">1.1.1.267</ecNumber>
    </recommendedName>
    <alternativeName>
        <fullName evidence="9">1-deoxyxylulose-5-phosphate reductoisomerase</fullName>
    </alternativeName>
    <alternativeName>
        <fullName evidence="9">2-C-methyl-D-erythritol 4-phosphate synthase</fullName>
    </alternativeName>
</protein>
<feature type="binding site" evidence="9">
    <location>
        <position position="12"/>
    </location>
    <ligand>
        <name>NADPH</name>
        <dbReference type="ChEBI" id="CHEBI:57783"/>
    </ligand>
</feature>